<accession>A0A9J6GDQ4</accession>
<comment type="caution">
    <text evidence="3">The sequence shown here is derived from an EMBL/GenBank/DDBJ whole genome shotgun (WGS) entry which is preliminary data.</text>
</comment>
<keyword evidence="4" id="KW-1185">Reference proteome</keyword>
<proteinExistence type="predicted"/>
<dbReference type="AlphaFoldDB" id="A0A9J6GDQ4"/>
<feature type="coiled-coil region" evidence="1">
    <location>
        <begin position="2"/>
        <end position="29"/>
    </location>
</feature>
<evidence type="ECO:0000256" key="1">
    <source>
        <dbReference type="SAM" id="Coils"/>
    </source>
</evidence>
<name>A0A9J6GDQ4_HAELO</name>
<organism evidence="3 4">
    <name type="scientific">Haemaphysalis longicornis</name>
    <name type="common">Bush tick</name>
    <dbReference type="NCBI Taxonomy" id="44386"/>
    <lineage>
        <taxon>Eukaryota</taxon>
        <taxon>Metazoa</taxon>
        <taxon>Ecdysozoa</taxon>
        <taxon>Arthropoda</taxon>
        <taxon>Chelicerata</taxon>
        <taxon>Arachnida</taxon>
        <taxon>Acari</taxon>
        <taxon>Parasitiformes</taxon>
        <taxon>Ixodida</taxon>
        <taxon>Ixodoidea</taxon>
        <taxon>Ixodidae</taxon>
        <taxon>Haemaphysalinae</taxon>
        <taxon>Haemaphysalis</taxon>
    </lineage>
</organism>
<dbReference type="Proteomes" id="UP000821853">
    <property type="component" value="Chromosome 4"/>
</dbReference>
<feature type="region of interest" description="Disordered" evidence="2">
    <location>
        <begin position="37"/>
        <end position="101"/>
    </location>
</feature>
<evidence type="ECO:0000256" key="2">
    <source>
        <dbReference type="SAM" id="MobiDB-lite"/>
    </source>
</evidence>
<reference evidence="3 4" key="1">
    <citation type="journal article" date="2020" name="Cell">
        <title>Large-Scale Comparative Analyses of Tick Genomes Elucidate Their Genetic Diversity and Vector Capacities.</title>
        <authorList>
            <consortium name="Tick Genome and Microbiome Consortium (TIGMIC)"/>
            <person name="Jia N."/>
            <person name="Wang J."/>
            <person name="Shi W."/>
            <person name="Du L."/>
            <person name="Sun Y."/>
            <person name="Zhan W."/>
            <person name="Jiang J.F."/>
            <person name="Wang Q."/>
            <person name="Zhang B."/>
            <person name="Ji P."/>
            <person name="Bell-Sakyi L."/>
            <person name="Cui X.M."/>
            <person name="Yuan T.T."/>
            <person name="Jiang B.G."/>
            <person name="Yang W.F."/>
            <person name="Lam T.T."/>
            <person name="Chang Q.C."/>
            <person name="Ding S.J."/>
            <person name="Wang X.J."/>
            <person name="Zhu J.G."/>
            <person name="Ruan X.D."/>
            <person name="Zhao L."/>
            <person name="Wei J.T."/>
            <person name="Ye R.Z."/>
            <person name="Que T.C."/>
            <person name="Du C.H."/>
            <person name="Zhou Y.H."/>
            <person name="Cheng J.X."/>
            <person name="Dai P.F."/>
            <person name="Guo W.B."/>
            <person name="Han X.H."/>
            <person name="Huang E.J."/>
            <person name="Li L.F."/>
            <person name="Wei W."/>
            <person name="Gao Y.C."/>
            <person name="Liu J.Z."/>
            <person name="Shao H.Z."/>
            <person name="Wang X."/>
            <person name="Wang C.C."/>
            <person name="Yang T.C."/>
            <person name="Huo Q.B."/>
            <person name="Li W."/>
            <person name="Chen H.Y."/>
            <person name="Chen S.E."/>
            <person name="Zhou L.G."/>
            <person name="Ni X.B."/>
            <person name="Tian J.H."/>
            <person name="Sheng Y."/>
            <person name="Liu T."/>
            <person name="Pan Y.S."/>
            <person name="Xia L.Y."/>
            <person name="Li J."/>
            <person name="Zhao F."/>
            <person name="Cao W.C."/>
        </authorList>
    </citation>
    <scope>NUCLEOTIDE SEQUENCE [LARGE SCALE GENOMIC DNA]</scope>
    <source>
        <strain evidence="3">HaeL-2018</strain>
    </source>
</reference>
<evidence type="ECO:0000313" key="4">
    <source>
        <dbReference type="Proteomes" id="UP000821853"/>
    </source>
</evidence>
<evidence type="ECO:0000313" key="3">
    <source>
        <dbReference type="EMBL" id="KAH9372528.1"/>
    </source>
</evidence>
<keyword evidence="1" id="KW-0175">Coiled coil</keyword>
<gene>
    <name evidence="3" type="ORF">HPB48_022125</name>
</gene>
<dbReference type="VEuPathDB" id="VectorBase:HLOH_045175"/>
<sequence>MFAALRLENEQLRQKVAEQDATITAINAKLSQLLALQQQPQPQRQRMPTPPLQPALPTPGAVVPQNDLSEDDDEMTESAAEPNPRDDKASAPTPKRRALGPAKRTKISYILARLDQHDERLTAVEARLTIIEQTCQAMQGNMQAMQATLLQILTFLSTCTDMPGNHDHTQQ</sequence>
<dbReference type="EMBL" id="JABSTR010000006">
    <property type="protein sequence ID" value="KAH9372528.1"/>
    <property type="molecule type" value="Genomic_DNA"/>
</dbReference>
<feature type="compositionally biased region" description="Low complexity" evidence="2">
    <location>
        <begin position="37"/>
        <end position="47"/>
    </location>
</feature>
<feature type="compositionally biased region" description="Pro residues" evidence="2">
    <location>
        <begin position="48"/>
        <end position="57"/>
    </location>
</feature>
<protein>
    <submittedName>
        <fullName evidence="3">Uncharacterized protein</fullName>
    </submittedName>
</protein>